<gene>
    <name evidence="4" type="ORF">IO99_09595</name>
</gene>
<dbReference type="GO" id="GO:0006508">
    <property type="term" value="P:proteolysis"/>
    <property type="evidence" value="ECO:0007669"/>
    <property type="project" value="UniProtKB-KW"/>
</dbReference>
<keyword evidence="1" id="KW-0378">Hydrolase</keyword>
<dbReference type="Proteomes" id="UP000028542">
    <property type="component" value="Unassembled WGS sequence"/>
</dbReference>
<feature type="transmembrane region" description="Helical" evidence="3">
    <location>
        <begin position="58"/>
        <end position="76"/>
    </location>
</feature>
<keyword evidence="5" id="KW-1185">Reference proteome</keyword>
<dbReference type="STRING" id="318464.IO99_09595"/>
<comment type="subcellular location">
    <subcellularLocation>
        <location evidence="1">Cell membrane</location>
    </subcellularLocation>
</comment>
<organism evidence="4 5">
    <name type="scientific">Clostridium sulfidigenes</name>
    <dbReference type="NCBI Taxonomy" id="318464"/>
    <lineage>
        <taxon>Bacteria</taxon>
        <taxon>Bacillati</taxon>
        <taxon>Bacillota</taxon>
        <taxon>Clostridia</taxon>
        <taxon>Eubacteriales</taxon>
        <taxon>Clostridiaceae</taxon>
        <taxon>Clostridium</taxon>
    </lineage>
</organism>
<proteinExistence type="inferred from homology"/>
<dbReference type="InterPro" id="IPR005081">
    <property type="entry name" value="SpoIIGA"/>
</dbReference>
<dbReference type="PIRSF" id="PIRSF018571">
    <property type="entry name" value="SpoIIGA"/>
    <property type="match status" value="1"/>
</dbReference>
<dbReference type="AlphaFoldDB" id="A0A084JBJ7"/>
<dbReference type="eggNOG" id="ENOG50301AF">
    <property type="taxonomic scope" value="Bacteria"/>
</dbReference>
<feature type="transmembrane region" description="Helical" evidence="3">
    <location>
        <begin position="127"/>
        <end position="145"/>
    </location>
</feature>
<evidence type="ECO:0000256" key="1">
    <source>
        <dbReference type="PIRNR" id="PIRNR018571"/>
    </source>
</evidence>
<evidence type="ECO:0000313" key="4">
    <source>
        <dbReference type="EMBL" id="KEZ86331.1"/>
    </source>
</evidence>
<dbReference type="EC" id="3.4.23.-" evidence="1"/>
<keyword evidence="1 3" id="KW-0472">Membrane</keyword>
<comment type="function">
    <text evidence="1">Probable aspartic protease that is responsible for the proteolytic cleavage of the RNA polymerase sigma E factor (SigE/spoIIGB) to yield the active peptide in the mother cell during sporulation. Responds to a signal from the forespore that is triggered by the extracellular signal protein SpoIIR.</text>
</comment>
<sequence length="267" mass="30162">MVVYLDMLLLENFLVNLFLLTITMQTIKKKVSMGRLMLSSAIGASYVFAIVIPKLQFFTSTPFKIVVALLMMIISIKDKSMGEVLKATGIFILYSVLLAGMSFYIAIKDNPSLSSSAMIYNFSYKNLILSLMIIYMLIYKLTVYVKDRRSLTNYVYTTEICIDNVKTIIKAFLDTGNELREPATNLPVIIVERKFFKDLNLKNHSIYNIPYSVVSGCNGKLIGIRPDSVKININGNIKEESLILAFCDNKLSKHSDYNGLLPRGIIE</sequence>
<feature type="active site" evidence="2">
    <location>
        <position position="174"/>
    </location>
</feature>
<feature type="transmembrane region" description="Helical" evidence="3">
    <location>
        <begin position="88"/>
        <end position="107"/>
    </location>
</feature>
<evidence type="ECO:0000256" key="2">
    <source>
        <dbReference type="PIRSR" id="PIRSR018571-1"/>
    </source>
</evidence>
<dbReference type="NCBIfam" id="TIGR02854">
    <property type="entry name" value="spore_II_GA"/>
    <property type="match status" value="1"/>
</dbReference>
<comment type="similarity">
    <text evidence="1">Belongs to the peptidase U4 family.</text>
</comment>
<protein>
    <recommendedName>
        <fullName evidence="1">Sporulation sigma-E factor-processing peptidase</fullName>
        <ecNumber evidence="1">3.4.23.-</ecNumber>
    </recommendedName>
    <alternativeName>
        <fullName evidence="1">Membrane-associated aspartic protease</fullName>
    </alternativeName>
    <alternativeName>
        <fullName evidence="1">Stage II sporulation protein GA</fullName>
    </alternativeName>
</protein>
<dbReference type="Pfam" id="PF03419">
    <property type="entry name" value="Peptidase_U4"/>
    <property type="match status" value="1"/>
</dbReference>
<keyword evidence="3" id="KW-0812">Transmembrane</keyword>
<accession>A0A084JBJ7</accession>
<keyword evidence="1" id="KW-0064">Aspartyl protease</keyword>
<keyword evidence="3" id="KW-1133">Transmembrane helix</keyword>
<keyword evidence="1" id="KW-1003">Cell membrane</keyword>
<dbReference type="GO" id="GO:0030436">
    <property type="term" value="P:asexual sporulation"/>
    <property type="evidence" value="ECO:0007669"/>
    <property type="project" value="InterPro"/>
</dbReference>
<reference evidence="4 5" key="1">
    <citation type="submission" date="2014-07" db="EMBL/GenBank/DDBJ databases">
        <title>Draft genome of Clostridium sulfidigenes 113A isolated from sediments associated with methane hydrate from Krishna Godavari basin.</title>
        <authorList>
            <person name="Honkalas V.S."/>
            <person name="Dabir A.P."/>
            <person name="Arora P."/>
            <person name="Dhakephalkar P.K."/>
        </authorList>
    </citation>
    <scope>NUCLEOTIDE SEQUENCE [LARGE SCALE GENOMIC DNA]</scope>
    <source>
        <strain evidence="4 5">113A</strain>
    </source>
</reference>
<comment type="caution">
    <text evidence="4">The sequence shown here is derived from an EMBL/GenBank/DDBJ whole genome shotgun (WGS) entry which is preliminary data.</text>
</comment>
<keyword evidence="1" id="KW-0749">Sporulation</keyword>
<dbReference type="GO" id="GO:0030435">
    <property type="term" value="P:sporulation resulting in formation of a cellular spore"/>
    <property type="evidence" value="ECO:0007669"/>
    <property type="project" value="UniProtKB-KW"/>
</dbReference>
<dbReference type="GO" id="GO:0005886">
    <property type="term" value="C:plasma membrane"/>
    <property type="evidence" value="ECO:0007669"/>
    <property type="project" value="UniProtKB-SubCell"/>
</dbReference>
<keyword evidence="1" id="KW-0645">Protease</keyword>
<dbReference type="GO" id="GO:0004190">
    <property type="term" value="F:aspartic-type endopeptidase activity"/>
    <property type="evidence" value="ECO:0007669"/>
    <property type="project" value="UniProtKB-KW"/>
</dbReference>
<evidence type="ECO:0000313" key="5">
    <source>
        <dbReference type="Proteomes" id="UP000028542"/>
    </source>
</evidence>
<name>A0A084JBJ7_9CLOT</name>
<feature type="transmembrane region" description="Helical" evidence="3">
    <location>
        <begin position="36"/>
        <end position="52"/>
    </location>
</feature>
<dbReference type="RefSeq" id="WP_035132669.1">
    <property type="nucleotide sequence ID" value="NZ_JPMD01000023.1"/>
</dbReference>
<dbReference type="EMBL" id="JPMD01000023">
    <property type="protein sequence ID" value="KEZ86331.1"/>
    <property type="molecule type" value="Genomic_DNA"/>
</dbReference>
<evidence type="ECO:0000256" key="3">
    <source>
        <dbReference type="SAM" id="Phobius"/>
    </source>
</evidence>